<dbReference type="InterPro" id="IPR036188">
    <property type="entry name" value="FAD/NAD-bd_sf"/>
</dbReference>
<reference evidence="5 6" key="1">
    <citation type="submission" date="2023-05" db="EMBL/GenBank/DDBJ databases">
        <title>The complete genome of Acinetobacter sp. nov KCTC 92772.</title>
        <authorList>
            <person name="Zhou G."/>
        </authorList>
    </citation>
    <scope>NUCLEOTIDE SEQUENCE [LARGE SCALE GENOMIC DNA]</scope>
    <source>
        <strain evidence="5 6">KCTC 92772</strain>
        <plasmid evidence="5 6">unnamed1</plasmid>
    </source>
</reference>
<geneLocation type="plasmid" evidence="5 6">
    <name>unnamed1</name>
</geneLocation>
<evidence type="ECO:0000256" key="1">
    <source>
        <dbReference type="ARBA" id="ARBA00001974"/>
    </source>
</evidence>
<gene>
    <name evidence="5" type="ORF">QLH32_18250</name>
</gene>
<dbReference type="EMBL" id="CP125670">
    <property type="protein sequence ID" value="WHP07722.1"/>
    <property type="molecule type" value="Genomic_DNA"/>
</dbReference>
<dbReference type="RefSeq" id="WP_283269408.1">
    <property type="nucleotide sequence ID" value="NZ_CP125670.1"/>
</dbReference>
<comment type="similarity">
    <text evidence="2">Belongs to the flavin monoamine oxidase family.</text>
</comment>
<evidence type="ECO:0000259" key="4">
    <source>
        <dbReference type="Pfam" id="PF01593"/>
    </source>
</evidence>
<sequence>MTKVKQEYDVIIVGAGFAGLKAATALRETGKQVLLLEARDRVGGRSKAGEICGQIIDLGGQWVGPEQKLLLQQAKEFGVKIYPQYDKGAGLMSVKGKLKKFRFNIPRLPLHALLELGILEQRWNRAMASLPADAPWTATRAAEWDAESLESWILKHVHTADAREFARIVSRAVLCAEADQVSYLYFLEYLRQGHGVEHLLSTKKGAQQDKFVGGAWQIAKRMADTIQDSIVLNAPVVAIEQNSESVKVMTATQTYTAKHLIMAIPPILASKIHYSPALPTKRHSLHEQMPMGTVIKIHVAYARPFWRKRGLNGSVASDDRYFNVVFDQSLSDKNIGVLVGFIDGAHAVTASAMDEQARREIVIADLVHYFGEDAAHPIGYVEQDWIKEEWSKGCYVGHMPPGVMTAFGDSIRQPCGRIHWAGTETATHWVGYLDGALQSGVRAAQEVIESQH</sequence>
<name>A0ABY8SA67_9GAMM</name>
<keyword evidence="3" id="KW-0560">Oxidoreductase</keyword>
<dbReference type="InterPro" id="IPR050703">
    <property type="entry name" value="Flavin_MAO"/>
</dbReference>
<organism evidence="5 6">
    <name type="scientific">Acinetobacter corruptisaponis</name>
    <dbReference type="NCBI Taxonomy" id="3045147"/>
    <lineage>
        <taxon>Bacteria</taxon>
        <taxon>Pseudomonadati</taxon>
        <taxon>Pseudomonadota</taxon>
        <taxon>Gammaproteobacteria</taxon>
        <taxon>Moraxellales</taxon>
        <taxon>Moraxellaceae</taxon>
        <taxon>Acinetobacter</taxon>
    </lineage>
</organism>
<evidence type="ECO:0000256" key="2">
    <source>
        <dbReference type="ARBA" id="ARBA00005995"/>
    </source>
</evidence>
<dbReference type="PRINTS" id="PR00757">
    <property type="entry name" value="AMINEOXDASEF"/>
</dbReference>
<dbReference type="SUPFAM" id="SSF51905">
    <property type="entry name" value="FAD/NAD(P)-binding domain"/>
    <property type="match status" value="1"/>
</dbReference>
<evidence type="ECO:0000313" key="6">
    <source>
        <dbReference type="Proteomes" id="UP001229836"/>
    </source>
</evidence>
<dbReference type="InterPro" id="IPR002937">
    <property type="entry name" value="Amino_oxidase"/>
</dbReference>
<keyword evidence="5" id="KW-0614">Plasmid</keyword>
<protein>
    <submittedName>
        <fullName evidence="5">Flavin monoamine oxidase family protein</fullName>
    </submittedName>
</protein>
<dbReference type="Pfam" id="PF01593">
    <property type="entry name" value="Amino_oxidase"/>
    <property type="match status" value="1"/>
</dbReference>
<proteinExistence type="inferred from homology"/>
<dbReference type="PANTHER" id="PTHR43563:SF1">
    <property type="entry name" value="AMINE OXIDASE [FLAVIN-CONTAINING] B"/>
    <property type="match status" value="1"/>
</dbReference>
<evidence type="ECO:0000313" key="5">
    <source>
        <dbReference type="EMBL" id="WHP07722.1"/>
    </source>
</evidence>
<dbReference type="Proteomes" id="UP001229836">
    <property type="component" value="Plasmid unnamed1"/>
</dbReference>
<comment type="cofactor">
    <cofactor evidence="1">
        <name>FAD</name>
        <dbReference type="ChEBI" id="CHEBI:57692"/>
    </cofactor>
</comment>
<dbReference type="SUPFAM" id="SSF54373">
    <property type="entry name" value="FAD-linked reductases, C-terminal domain"/>
    <property type="match status" value="1"/>
</dbReference>
<dbReference type="PANTHER" id="PTHR43563">
    <property type="entry name" value="AMINE OXIDASE"/>
    <property type="match status" value="1"/>
</dbReference>
<dbReference type="Gene3D" id="3.50.50.60">
    <property type="entry name" value="FAD/NAD(P)-binding domain"/>
    <property type="match status" value="1"/>
</dbReference>
<evidence type="ECO:0000256" key="3">
    <source>
        <dbReference type="ARBA" id="ARBA00023002"/>
    </source>
</evidence>
<keyword evidence="6" id="KW-1185">Reference proteome</keyword>
<feature type="domain" description="Amine oxidase" evidence="4">
    <location>
        <begin position="17"/>
        <end position="448"/>
    </location>
</feature>
<dbReference type="Gene3D" id="1.10.405.10">
    <property type="entry name" value="Guanine Nucleotide Dissociation Inhibitor, domain 1"/>
    <property type="match status" value="1"/>
</dbReference>
<accession>A0ABY8SA67</accession>
<dbReference type="InterPro" id="IPR001613">
    <property type="entry name" value="Flavin_amine_oxidase"/>
</dbReference>
<dbReference type="Gene3D" id="3.90.660.10">
    <property type="match status" value="1"/>
</dbReference>